<keyword evidence="2" id="KW-0813">Transport</keyword>
<evidence type="ECO:0000256" key="2">
    <source>
        <dbReference type="ARBA" id="ARBA00022448"/>
    </source>
</evidence>
<dbReference type="PROSITE" id="PS50893">
    <property type="entry name" value="ABC_TRANSPORTER_2"/>
    <property type="match status" value="1"/>
</dbReference>
<dbReference type="SUPFAM" id="SSF90123">
    <property type="entry name" value="ABC transporter transmembrane region"/>
    <property type="match status" value="1"/>
</dbReference>
<evidence type="ECO:0000256" key="3">
    <source>
        <dbReference type="ARBA" id="ARBA00022475"/>
    </source>
</evidence>
<sequence>MKGMIILFKLVFFLKDYKKECLLGPIFKLFEAILELLLPTMMVYVINNGIAKHDLSYILQRGGYMLIMAVMGFSCALICQYFAAQASQGFGTALRNEVFKHIQSLSHKELDKFGTASLTNRLTNDINQLQLAVAMMIRLVVRTPFICIGAIAMSMILDFKLSLILLSAAPIFAIILYFIIKRSSKLYRTYQNKLDKIGSVLRENLAGIRVIRAFSNSKKEKKRFYTANDDLTSTSLKIGHVSALLNPLTSFVMNTVIILILWQGSFHINKGILGKGEIIAFSNYITQILLALIVISNLVIIFTKAYASAVRVTEVLSTESSLPISMTENMATALNKETANIIEMKNVSFRYNSSSDMAIANINLNIKPGETVGIIGSTGSGKSTFVNLLPRFYDSTEGSILVAGLDIKEWSIKSLRKKFGIVPQKALLFTGTIEENLRWGNAAATQKEIVAACKAAQADNFIDELPAGYKTMVERGGLNFSGGQKQRLTIARALITNPDILILDDSTSALDFATDAAVRNSIKKYYKETTTIIVSQRASSIKYADKILVFNDGEMVGYDTHLNLMDKCPVYKEICLSQLSSEEAYA</sequence>
<keyword evidence="8 9" id="KW-0472">Membrane</keyword>
<dbReference type="Pfam" id="PF00664">
    <property type="entry name" value="ABC_membrane"/>
    <property type="match status" value="1"/>
</dbReference>
<keyword evidence="13" id="KW-1185">Reference proteome</keyword>
<feature type="transmembrane region" description="Helical" evidence="9">
    <location>
        <begin position="243"/>
        <end position="264"/>
    </location>
</feature>
<dbReference type="CDD" id="cd18548">
    <property type="entry name" value="ABC_6TM_Tm287_like"/>
    <property type="match status" value="1"/>
</dbReference>
<dbReference type="SMART" id="SM00382">
    <property type="entry name" value="AAA"/>
    <property type="match status" value="1"/>
</dbReference>
<keyword evidence="5" id="KW-0547">Nucleotide-binding</keyword>
<feature type="domain" description="ABC transporter" evidence="10">
    <location>
        <begin position="342"/>
        <end position="577"/>
    </location>
</feature>
<dbReference type="InterPro" id="IPR027417">
    <property type="entry name" value="P-loop_NTPase"/>
</dbReference>
<feature type="domain" description="ABC transmembrane type-1" evidence="11">
    <location>
        <begin position="22"/>
        <end position="304"/>
    </location>
</feature>
<dbReference type="PANTHER" id="PTHR43394:SF1">
    <property type="entry name" value="ATP-BINDING CASSETTE SUB-FAMILY B MEMBER 10, MITOCHONDRIAL"/>
    <property type="match status" value="1"/>
</dbReference>
<dbReference type="Proteomes" id="UP000559117">
    <property type="component" value="Unassembled WGS sequence"/>
</dbReference>
<feature type="transmembrane region" description="Helical" evidence="9">
    <location>
        <begin position="163"/>
        <end position="180"/>
    </location>
</feature>
<dbReference type="Pfam" id="PF00005">
    <property type="entry name" value="ABC_tran"/>
    <property type="match status" value="1"/>
</dbReference>
<dbReference type="Gene3D" id="1.20.1560.10">
    <property type="entry name" value="ABC transporter type 1, transmembrane domain"/>
    <property type="match status" value="1"/>
</dbReference>
<dbReference type="InterPro" id="IPR036640">
    <property type="entry name" value="ABC1_TM_sf"/>
</dbReference>
<dbReference type="PANTHER" id="PTHR43394">
    <property type="entry name" value="ATP-DEPENDENT PERMEASE MDL1, MITOCHONDRIAL"/>
    <property type="match status" value="1"/>
</dbReference>
<evidence type="ECO:0000259" key="11">
    <source>
        <dbReference type="PROSITE" id="PS50929"/>
    </source>
</evidence>
<dbReference type="RefSeq" id="WP_231038059.1">
    <property type="nucleotide sequence ID" value="NZ_JACHFH010000034.1"/>
</dbReference>
<dbReference type="PROSITE" id="PS50929">
    <property type="entry name" value="ABC_TM1F"/>
    <property type="match status" value="1"/>
</dbReference>
<feature type="transmembrane region" description="Helical" evidence="9">
    <location>
        <begin position="139"/>
        <end position="157"/>
    </location>
</feature>
<evidence type="ECO:0000259" key="10">
    <source>
        <dbReference type="PROSITE" id="PS50893"/>
    </source>
</evidence>
<evidence type="ECO:0000256" key="6">
    <source>
        <dbReference type="ARBA" id="ARBA00022840"/>
    </source>
</evidence>
<evidence type="ECO:0000313" key="12">
    <source>
        <dbReference type="EMBL" id="MBB5337135.1"/>
    </source>
</evidence>
<dbReference type="EMBL" id="JACHFH010000034">
    <property type="protein sequence ID" value="MBB5337135.1"/>
    <property type="molecule type" value="Genomic_DNA"/>
</dbReference>
<evidence type="ECO:0000256" key="4">
    <source>
        <dbReference type="ARBA" id="ARBA00022692"/>
    </source>
</evidence>
<evidence type="ECO:0000256" key="1">
    <source>
        <dbReference type="ARBA" id="ARBA00004651"/>
    </source>
</evidence>
<keyword evidence="3" id="KW-1003">Cell membrane</keyword>
<protein>
    <submittedName>
        <fullName evidence="12">ATP-binding cassette subfamily B protein</fullName>
    </submittedName>
</protein>
<reference evidence="12 13" key="1">
    <citation type="submission" date="2020-08" db="EMBL/GenBank/DDBJ databases">
        <title>Genomic Encyclopedia of Type Strains, Phase IV (KMG-IV): sequencing the most valuable type-strain genomes for metagenomic binning, comparative biology and taxonomic classification.</title>
        <authorList>
            <person name="Goeker M."/>
        </authorList>
    </citation>
    <scope>NUCLEOTIDE SEQUENCE [LARGE SCALE GENOMIC DNA]</scope>
    <source>
        <strain evidence="12 13">DSM 24661</strain>
    </source>
</reference>
<proteinExistence type="predicted"/>
<dbReference type="GO" id="GO:0005886">
    <property type="term" value="C:plasma membrane"/>
    <property type="evidence" value="ECO:0007669"/>
    <property type="project" value="UniProtKB-SubCell"/>
</dbReference>
<dbReference type="InterPro" id="IPR003439">
    <property type="entry name" value="ABC_transporter-like_ATP-bd"/>
</dbReference>
<dbReference type="GO" id="GO:0005524">
    <property type="term" value="F:ATP binding"/>
    <property type="evidence" value="ECO:0007669"/>
    <property type="project" value="UniProtKB-KW"/>
</dbReference>
<keyword evidence="6 12" id="KW-0067">ATP-binding</keyword>
<dbReference type="InterPro" id="IPR039421">
    <property type="entry name" value="Type_1_exporter"/>
</dbReference>
<feature type="transmembrane region" description="Helical" evidence="9">
    <location>
        <begin position="284"/>
        <end position="302"/>
    </location>
</feature>
<feature type="transmembrane region" description="Helical" evidence="9">
    <location>
        <begin position="21"/>
        <end position="44"/>
    </location>
</feature>
<dbReference type="SUPFAM" id="SSF52540">
    <property type="entry name" value="P-loop containing nucleoside triphosphate hydrolases"/>
    <property type="match status" value="1"/>
</dbReference>
<comment type="caution">
    <text evidence="12">The sequence shown here is derived from an EMBL/GenBank/DDBJ whole genome shotgun (WGS) entry which is preliminary data.</text>
</comment>
<dbReference type="GO" id="GO:0015421">
    <property type="term" value="F:ABC-type oligopeptide transporter activity"/>
    <property type="evidence" value="ECO:0007669"/>
    <property type="project" value="TreeGrafter"/>
</dbReference>
<comment type="subcellular location">
    <subcellularLocation>
        <location evidence="1">Cell membrane</location>
        <topology evidence="1">Multi-pass membrane protein</topology>
    </subcellularLocation>
</comment>
<evidence type="ECO:0000256" key="8">
    <source>
        <dbReference type="ARBA" id="ARBA00023136"/>
    </source>
</evidence>
<evidence type="ECO:0000256" key="7">
    <source>
        <dbReference type="ARBA" id="ARBA00022989"/>
    </source>
</evidence>
<evidence type="ECO:0000256" key="5">
    <source>
        <dbReference type="ARBA" id="ARBA00022741"/>
    </source>
</evidence>
<organism evidence="12 13">
    <name type="scientific">Pectinatus brassicae</name>
    <dbReference type="NCBI Taxonomy" id="862415"/>
    <lineage>
        <taxon>Bacteria</taxon>
        <taxon>Bacillati</taxon>
        <taxon>Bacillota</taxon>
        <taxon>Negativicutes</taxon>
        <taxon>Selenomonadales</taxon>
        <taxon>Selenomonadaceae</taxon>
        <taxon>Pectinatus</taxon>
    </lineage>
</organism>
<dbReference type="InterPro" id="IPR011527">
    <property type="entry name" value="ABC1_TM_dom"/>
</dbReference>
<feature type="transmembrane region" description="Helical" evidence="9">
    <location>
        <begin position="64"/>
        <end position="84"/>
    </location>
</feature>
<dbReference type="AlphaFoldDB" id="A0A840UXL4"/>
<dbReference type="FunFam" id="3.40.50.300:FF:000221">
    <property type="entry name" value="Multidrug ABC transporter ATP-binding protein"/>
    <property type="match status" value="1"/>
</dbReference>
<dbReference type="InterPro" id="IPR003593">
    <property type="entry name" value="AAA+_ATPase"/>
</dbReference>
<dbReference type="Gene3D" id="3.40.50.300">
    <property type="entry name" value="P-loop containing nucleotide triphosphate hydrolases"/>
    <property type="match status" value="1"/>
</dbReference>
<dbReference type="GO" id="GO:0016887">
    <property type="term" value="F:ATP hydrolysis activity"/>
    <property type="evidence" value="ECO:0007669"/>
    <property type="project" value="InterPro"/>
</dbReference>
<accession>A0A840UXL4</accession>
<name>A0A840UXL4_9FIRM</name>
<keyword evidence="4 9" id="KW-0812">Transmembrane</keyword>
<keyword evidence="7 9" id="KW-1133">Transmembrane helix</keyword>
<gene>
    <name evidence="12" type="ORF">HNR32_002292</name>
</gene>
<evidence type="ECO:0000256" key="9">
    <source>
        <dbReference type="SAM" id="Phobius"/>
    </source>
</evidence>
<dbReference type="InterPro" id="IPR017871">
    <property type="entry name" value="ABC_transporter-like_CS"/>
</dbReference>
<evidence type="ECO:0000313" key="13">
    <source>
        <dbReference type="Proteomes" id="UP000559117"/>
    </source>
</evidence>
<dbReference type="PROSITE" id="PS00211">
    <property type="entry name" value="ABC_TRANSPORTER_1"/>
    <property type="match status" value="1"/>
</dbReference>